<organism evidence="1 2">
    <name type="scientific">Trifolium medium</name>
    <dbReference type="NCBI Taxonomy" id="97028"/>
    <lineage>
        <taxon>Eukaryota</taxon>
        <taxon>Viridiplantae</taxon>
        <taxon>Streptophyta</taxon>
        <taxon>Embryophyta</taxon>
        <taxon>Tracheophyta</taxon>
        <taxon>Spermatophyta</taxon>
        <taxon>Magnoliopsida</taxon>
        <taxon>eudicotyledons</taxon>
        <taxon>Gunneridae</taxon>
        <taxon>Pentapetalae</taxon>
        <taxon>rosids</taxon>
        <taxon>fabids</taxon>
        <taxon>Fabales</taxon>
        <taxon>Fabaceae</taxon>
        <taxon>Papilionoideae</taxon>
        <taxon>50 kb inversion clade</taxon>
        <taxon>NPAAA clade</taxon>
        <taxon>Hologalegina</taxon>
        <taxon>IRL clade</taxon>
        <taxon>Trifolieae</taxon>
        <taxon>Trifolium</taxon>
    </lineage>
</organism>
<proteinExistence type="predicted"/>
<comment type="caution">
    <text evidence="1">The sequence shown here is derived from an EMBL/GenBank/DDBJ whole genome shotgun (WGS) entry which is preliminary data.</text>
</comment>
<protein>
    <submittedName>
        <fullName evidence="1">Uncharacterized protein</fullName>
    </submittedName>
</protein>
<name>A0A392SW91_9FABA</name>
<feature type="non-terminal residue" evidence="1">
    <location>
        <position position="1"/>
    </location>
</feature>
<dbReference type="AlphaFoldDB" id="A0A392SW91"/>
<evidence type="ECO:0000313" key="1">
    <source>
        <dbReference type="EMBL" id="MCI52722.1"/>
    </source>
</evidence>
<evidence type="ECO:0000313" key="2">
    <source>
        <dbReference type="Proteomes" id="UP000265520"/>
    </source>
</evidence>
<dbReference type="Proteomes" id="UP000265520">
    <property type="component" value="Unassembled WGS sequence"/>
</dbReference>
<sequence>EFALKVMQENGFESVAGAGRMVLNLLLARGAILLAWGATIRQFWPELPVCCAQRSLVSVARERAAIYMFSVFCSSQKERENVRFLGFFFQHQG</sequence>
<keyword evidence="2" id="KW-1185">Reference proteome</keyword>
<reference evidence="1 2" key="1">
    <citation type="journal article" date="2018" name="Front. Plant Sci.">
        <title>Red Clover (Trifolium pratense) and Zigzag Clover (T. medium) - A Picture of Genomic Similarities and Differences.</title>
        <authorList>
            <person name="Dluhosova J."/>
            <person name="Istvanek J."/>
            <person name="Nedelnik J."/>
            <person name="Repkova J."/>
        </authorList>
    </citation>
    <scope>NUCLEOTIDE SEQUENCE [LARGE SCALE GENOMIC DNA]</scope>
    <source>
        <strain evidence="2">cv. 10/8</strain>
        <tissue evidence="1">Leaf</tissue>
    </source>
</reference>
<accession>A0A392SW91</accession>
<dbReference type="EMBL" id="LXQA010451820">
    <property type="protein sequence ID" value="MCI52722.1"/>
    <property type="molecule type" value="Genomic_DNA"/>
</dbReference>